<evidence type="ECO:0000256" key="2">
    <source>
        <dbReference type="ARBA" id="ARBA00022670"/>
    </source>
</evidence>
<dbReference type="EMBL" id="CAJPVJ010014713">
    <property type="protein sequence ID" value="CAG2175492.1"/>
    <property type="molecule type" value="Genomic_DNA"/>
</dbReference>
<sequence length="517" mass="56875">MSASVVNESFPLWALLPKRETTAQSFIEKYPDYDGRGIKIAIIDLGVDPGADGLQLTSDGKPKIVDMMDATGAGDVDTSTVVEADGQGFITGLTATKLKIPDHWVNPTGKFHIGLKNIYELYPVGVDTRIAREYRETQWEPTHKTIKTETLRALREFEGKHGDPSRDTFDEKLLREDLQSRVDFLKDMESNHKYEDLGPTYDYLLNYGLNIHNEGNLLEIVSISSSHGTHVASIAAANFPTDPHRNGVAPGAQIVSICIDCRDSSFVRALIKVIETGCHVINMSYVRNPDYFDGTFYDFMSEVVNKYGILFVISAGNKGPSLSTAWLNTVHSASFISVGAYVSPDMMTTAYSMTKQIHGLMYEWTSRGPTLLGDLGVTVCAPGGAITSIAACDLMRAKLANGTSMSAPNCAGCLCLLLSGLKALNIDYSPYSVRRAIENTALVLPDSEPFTHGHGMIQVEKAFEHLTQYMGAMEMDVRFNVTCGQALGVYLREAVDVVHPTLHDIKIEPFFLNHKRI</sequence>
<dbReference type="InterPro" id="IPR050131">
    <property type="entry name" value="Peptidase_S8_subtilisin-like"/>
</dbReference>
<dbReference type="InterPro" id="IPR023828">
    <property type="entry name" value="Peptidase_S8_Ser-AS"/>
</dbReference>
<dbReference type="Proteomes" id="UP000728032">
    <property type="component" value="Unassembled WGS sequence"/>
</dbReference>
<dbReference type="InterPro" id="IPR022398">
    <property type="entry name" value="Peptidase_S8_His-AS"/>
</dbReference>
<dbReference type="PROSITE" id="PS00138">
    <property type="entry name" value="SUBTILASE_SER"/>
    <property type="match status" value="1"/>
</dbReference>
<dbReference type="InterPro" id="IPR036852">
    <property type="entry name" value="Peptidase_S8/S53_dom_sf"/>
</dbReference>
<keyword evidence="3 5" id="KW-0378">Hydrolase</keyword>
<feature type="non-terminal residue" evidence="7">
    <location>
        <position position="1"/>
    </location>
</feature>
<dbReference type="SUPFAM" id="SSF52743">
    <property type="entry name" value="Subtilisin-like"/>
    <property type="match status" value="1"/>
</dbReference>
<evidence type="ECO:0000259" key="6">
    <source>
        <dbReference type="Pfam" id="PF00082"/>
    </source>
</evidence>
<protein>
    <recommendedName>
        <fullName evidence="6">Peptidase S8/S53 domain-containing protein</fullName>
    </recommendedName>
</protein>
<reference evidence="7" key="1">
    <citation type="submission" date="2020-11" db="EMBL/GenBank/DDBJ databases">
        <authorList>
            <person name="Tran Van P."/>
        </authorList>
    </citation>
    <scope>NUCLEOTIDE SEQUENCE</scope>
</reference>
<organism evidence="7">
    <name type="scientific">Oppiella nova</name>
    <dbReference type="NCBI Taxonomy" id="334625"/>
    <lineage>
        <taxon>Eukaryota</taxon>
        <taxon>Metazoa</taxon>
        <taxon>Ecdysozoa</taxon>
        <taxon>Arthropoda</taxon>
        <taxon>Chelicerata</taxon>
        <taxon>Arachnida</taxon>
        <taxon>Acari</taxon>
        <taxon>Acariformes</taxon>
        <taxon>Sarcoptiformes</taxon>
        <taxon>Oribatida</taxon>
        <taxon>Brachypylina</taxon>
        <taxon>Oppioidea</taxon>
        <taxon>Oppiidae</taxon>
        <taxon>Oppiella</taxon>
    </lineage>
</organism>
<dbReference type="InterPro" id="IPR015500">
    <property type="entry name" value="Peptidase_S8_subtilisin-rel"/>
</dbReference>
<dbReference type="AlphaFoldDB" id="A0A7R9MEC0"/>
<name>A0A7R9MEC0_9ACAR</name>
<keyword evidence="4 5" id="KW-0720">Serine protease</keyword>
<dbReference type="Pfam" id="PF00082">
    <property type="entry name" value="Peptidase_S8"/>
    <property type="match status" value="1"/>
</dbReference>
<feature type="active site" description="Charge relay system" evidence="5">
    <location>
        <position position="404"/>
    </location>
</feature>
<dbReference type="GO" id="GO:0006508">
    <property type="term" value="P:proteolysis"/>
    <property type="evidence" value="ECO:0007669"/>
    <property type="project" value="UniProtKB-KW"/>
</dbReference>
<accession>A0A7R9MEC0</accession>
<feature type="active site" description="Charge relay system" evidence="5">
    <location>
        <position position="44"/>
    </location>
</feature>
<dbReference type="GO" id="GO:0005829">
    <property type="term" value="C:cytosol"/>
    <property type="evidence" value="ECO:0007669"/>
    <property type="project" value="TreeGrafter"/>
</dbReference>
<dbReference type="PROSITE" id="PS51892">
    <property type="entry name" value="SUBTILASE"/>
    <property type="match status" value="1"/>
</dbReference>
<evidence type="ECO:0000313" key="7">
    <source>
        <dbReference type="EMBL" id="CAD7658306.1"/>
    </source>
</evidence>
<evidence type="ECO:0000313" key="8">
    <source>
        <dbReference type="Proteomes" id="UP000728032"/>
    </source>
</evidence>
<dbReference type="Gene3D" id="3.40.50.200">
    <property type="entry name" value="Peptidase S8/S53 domain"/>
    <property type="match status" value="1"/>
</dbReference>
<feature type="domain" description="Peptidase S8/S53" evidence="6">
    <location>
        <begin position="35"/>
        <end position="449"/>
    </location>
</feature>
<dbReference type="PANTHER" id="PTHR43806:SF14">
    <property type="entry name" value="TRIPEPTIDYL-PEPTIDASE 2"/>
    <property type="match status" value="1"/>
</dbReference>
<evidence type="ECO:0000256" key="3">
    <source>
        <dbReference type="ARBA" id="ARBA00022801"/>
    </source>
</evidence>
<proteinExistence type="inferred from homology"/>
<dbReference type="EMBL" id="OC929538">
    <property type="protein sequence ID" value="CAD7658306.1"/>
    <property type="molecule type" value="Genomic_DNA"/>
</dbReference>
<dbReference type="InterPro" id="IPR000209">
    <property type="entry name" value="Peptidase_S8/S53_dom"/>
</dbReference>
<keyword evidence="2 5" id="KW-0645">Protease</keyword>
<dbReference type="Gene3D" id="2.20.25.690">
    <property type="match status" value="1"/>
</dbReference>
<dbReference type="GO" id="GO:0008240">
    <property type="term" value="F:tripeptidyl-peptidase activity"/>
    <property type="evidence" value="ECO:0007669"/>
    <property type="project" value="TreeGrafter"/>
</dbReference>
<dbReference type="GO" id="GO:0004252">
    <property type="term" value="F:serine-type endopeptidase activity"/>
    <property type="evidence" value="ECO:0007669"/>
    <property type="project" value="UniProtKB-UniRule"/>
</dbReference>
<evidence type="ECO:0000256" key="1">
    <source>
        <dbReference type="ARBA" id="ARBA00011073"/>
    </source>
</evidence>
<dbReference type="PRINTS" id="PR00723">
    <property type="entry name" value="SUBTILISIN"/>
</dbReference>
<evidence type="ECO:0000256" key="4">
    <source>
        <dbReference type="ARBA" id="ARBA00022825"/>
    </source>
</evidence>
<evidence type="ECO:0000256" key="5">
    <source>
        <dbReference type="PROSITE-ProRule" id="PRU01240"/>
    </source>
</evidence>
<dbReference type="PROSITE" id="PS00137">
    <property type="entry name" value="SUBTILASE_HIS"/>
    <property type="match status" value="1"/>
</dbReference>
<gene>
    <name evidence="7" type="ORF">ONB1V03_LOCUS14929</name>
</gene>
<feature type="active site" description="Charge relay system" evidence="5">
    <location>
        <position position="227"/>
    </location>
</feature>
<dbReference type="PANTHER" id="PTHR43806">
    <property type="entry name" value="PEPTIDASE S8"/>
    <property type="match status" value="1"/>
</dbReference>
<dbReference type="OrthoDB" id="6424942at2759"/>
<keyword evidence="8" id="KW-1185">Reference proteome</keyword>
<comment type="similarity">
    <text evidence="1 5">Belongs to the peptidase S8 family.</text>
</comment>